<dbReference type="Proteomes" id="UP000822688">
    <property type="component" value="Chromosome 1"/>
</dbReference>
<reference evidence="2" key="1">
    <citation type="submission" date="2020-06" db="EMBL/GenBank/DDBJ databases">
        <title>WGS assembly of Ceratodon purpureus strain R40.</title>
        <authorList>
            <person name="Carey S.B."/>
            <person name="Jenkins J."/>
            <person name="Shu S."/>
            <person name="Lovell J.T."/>
            <person name="Sreedasyam A."/>
            <person name="Maumus F."/>
            <person name="Tiley G.P."/>
            <person name="Fernandez-Pozo N."/>
            <person name="Barry K."/>
            <person name="Chen C."/>
            <person name="Wang M."/>
            <person name="Lipzen A."/>
            <person name="Daum C."/>
            <person name="Saski C.A."/>
            <person name="Payton A.C."/>
            <person name="Mcbreen J.C."/>
            <person name="Conrad R.E."/>
            <person name="Kollar L.M."/>
            <person name="Olsson S."/>
            <person name="Huttunen S."/>
            <person name="Landis J.B."/>
            <person name="Wickett N.J."/>
            <person name="Johnson M.G."/>
            <person name="Rensing S.A."/>
            <person name="Grimwood J."/>
            <person name="Schmutz J."/>
            <person name="Mcdaniel S.F."/>
        </authorList>
    </citation>
    <scope>NUCLEOTIDE SEQUENCE</scope>
    <source>
        <strain evidence="2">R40</strain>
    </source>
</reference>
<organism evidence="2 3">
    <name type="scientific">Ceratodon purpureus</name>
    <name type="common">Fire moss</name>
    <name type="synonym">Dicranum purpureum</name>
    <dbReference type="NCBI Taxonomy" id="3225"/>
    <lineage>
        <taxon>Eukaryota</taxon>
        <taxon>Viridiplantae</taxon>
        <taxon>Streptophyta</taxon>
        <taxon>Embryophyta</taxon>
        <taxon>Bryophyta</taxon>
        <taxon>Bryophytina</taxon>
        <taxon>Bryopsida</taxon>
        <taxon>Dicranidae</taxon>
        <taxon>Pseudoditrichales</taxon>
        <taxon>Ditrichaceae</taxon>
        <taxon>Ceratodon</taxon>
    </lineage>
</organism>
<name>A0A8T0J8Q0_CERPU</name>
<accession>A0A8T0J8Q0</accession>
<keyword evidence="3" id="KW-1185">Reference proteome</keyword>
<protein>
    <submittedName>
        <fullName evidence="2">Uncharacterized protein</fullName>
    </submittedName>
</protein>
<evidence type="ECO:0000256" key="1">
    <source>
        <dbReference type="SAM" id="MobiDB-lite"/>
    </source>
</evidence>
<comment type="caution">
    <text evidence="2">The sequence shown here is derived from an EMBL/GenBank/DDBJ whole genome shotgun (WGS) entry which is preliminary data.</text>
</comment>
<evidence type="ECO:0000313" key="2">
    <source>
        <dbReference type="EMBL" id="KAG0591121.1"/>
    </source>
</evidence>
<evidence type="ECO:0000313" key="3">
    <source>
        <dbReference type="Proteomes" id="UP000822688"/>
    </source>
</evidence>
<sequence>MKTPRFAAATSPHEQQHLDSTMQPQAEILHHHTPNPLLLPSIHLQSSPVLSSDPEILVSVPKILDTLAPAFVQLTRRHHLGNAKLPTESETVLVELGVRNPGVTACWPVRVASRLETLKEDWSGCACA</sequence>
<feature type="region of interest" description="Disordered" evidence="1">
    <location>
        <begin position="1"/>
        <end position="20"/>
    </location>
</feature>
<proteinExistence type="predicted"/>
<gene>
    <name evidence="2" type="ORF">KC19_1G151300</name>
</gene>
<dbReference type="AlphaFoldDB" id="A0A8T0J8Q0"/>
<dbReference type="EMBL" id="CM026421">
    <property type="protein sequence ID" value="KAG0591121.1"/>
    <property type="molecule type" value="Genomic_DNA"/>
</dbReference>